<evidence type="ECO:0000313" key="4">
    <source>
        <dbReference type="EMBL" id="USF88958.1"/>
    </source>
</evidence>
<dbReference type="Proteomes" id="UP001056649">
    <property type="component" value="Chromosome"/>
</dbReference>
<dbReference type="EMBL" id="CP090569">
    <property type="protein sequence ID" value="USF88958.1"/>
    <property type="molecule type" value="Genomic_DNA"/>
</dbReference>
<dbReference type="AlphaFoldDB" id="A0A9J7A1G7"/>
<dbReference type="InterPro" id="IPR017459">
    <property type="entry name" value="Glycosyl_Trfase_fam3_N_dom"/>
</dbReference>
<dbReference type="PANTHER" id="PTHR43285:SF2">
    <property type="entry name" value="ANTHRANILATE PHOSPHORIBOSYLTRANSFERASE"/>
    <property type="match status" value="1"/>
</dbReference>
<evidence type="ECO:0000259" key="3">
    <source>
        <dbReference type="Pfam" id="PF02885"/>
    </source>
</evidence>
<keyword evidence="1 4" id="KW-0328">Glycosyltransferase</keyword>
<keyword evidence="5" id="KW-1185">Reference proteome</keyword>
<dbReference type="SUPFAM" id="SSF52418">
    <property type="entry name" value="Nucleoside phosphorylase/phosphoribosyltransferase catalytic domain"/>
    <property type="match status" value="1"/>
</dbReference>
<dbReference type="Gene3D" id="3.40.1030.10">
    <property type="entry name" value="Nucleoside phosphorylase/phosphoribosyltransferase catalytic domain"/>
    <property type="match status" value="1"/>
</dbReference>
<evidence type="ECO:0000256" key="2">
    <source>
        <dbReference type="ARBA" id="ARBA00022679"/>
    </source>
</evidence>
<dbReference type="SUPFAM" id="SSF47648">
    <property type="entry name" value="Nucleoside phosphorylase/phosphoribosyltransferase N-terminal domain"/>
    <property type="match status" value="1"/>
</dbReference>
<dbReference type="PANTHER" id="PTHR43285">
    <property type="entry name" value="ANTHRANILATE PHOSPHORIBOSYLTRANSFERASE"/>
    <property type="match status" value="1"/>
</dbReference>
<protein>
    <submittedName>
        <fullName evidence="4">Anthranilate phosphoribosyltransferase</fullName>
    </submittedName>
</protein>
<dbReference type="GO" id="GO:0005829">
    <property type="term" value="C:cytosol"/>
    <property type="evidence" value="ECO:0007669"/>
    <property type="project" value="TreeGrafter"/>
</dbReference>
<sequence length="369" mass="40138">MTDIATSRAVMHSIIQRIATGPELSKDISQEEARLGMQAILKGHVDDVQAAIFLIALRMKRETNEENLGILDAILQTSQSVTAEVDEVISIADPYDGFNRNLLVAPFLPMLLAECGLPAISHGLDKVGPKYGVTHRHVLQAAGMSVDLTVEQAAERLADPAVGWAYLDQSSFCPELHDLIPLRQRIIKRQVLTTVEVIAKPISGQKKTHLVTGYVHKPYPPKYATLARHAGFQGALLVRGTEGGVIPSLRQQGMVFRYDNFGEEVSQEINPHALGIHQEVRAVPLPEDLPKQPRRGDEVAIMVDVKATAAAAAKAGIAALKGEPGPTYDSLLYAGSLILWHTGRETSLEAAANRLRTVLDSGNTLNRLR</sequence>
<dbReference type="InterPro" id="IPR036320">
    <property type="entry name" value="Glycosyl_Trfase_fam3_N_dom_sf"/>
</dbReference>
<keyword evidence="2" id="KW-0808">Transferase</keyword>
<dbReference type="InterPro" id="IPR005940">
    <property type="entry name" value="Anthranilate_Pribosyl_Tfrase"/>
</dbReference>
<dbReference type="InterPro" id="IPR035902">
    <property type="entry name" value="Nuc_phospho_transferase"/>
</dbReference>
<dbReference type="GO" id="GO:0004048">
    <property type="term" value="F:anthranilate phosphoribosyltransferase activity"/>
    <property type="evidence" value="ECO:0007669"/>
    <property type="project" value="InterPro"/>
</dbReference>
<organism evidence="4 5">
    <name type="scientific">Candidatus Endoriftia persephonae</name>
    <dbReference type="NCBI Taxonomy" id="393765"/>
    <lineage>
        <taxon>Bacteria</taxon>
        <taxon>Pseudomonadati</taxon>
        <taxon>Pseudomonadota</taxon>
        <taxon>Gammaproteobacteria</taxon>
        <taxon>Chromatiales</taxon>
        <taxon>Sedimenticolaceae</taxon>
        <taxon>Candidatus Endoriftia</taxon>
    </lineage>
</organism>
<dbReference type="Pfam" id="PF02885">
    <property type="entry name" value="Glycos_trans_3N"/>
    <property type="match status" value="1"/>
</dbReference>
<proteinExistence type="predicted"/>
<evidence type="ECO:0000313" key="5">
    <source>
        <dbReference type="Proteomes" id="UP001056649"/>
    </source>
</evidence>
<dbReference type="GO" id="GO:0000162">
    <property type="term" value="P:L-tryptophan biosynthetic process"/>
    <property type="evidence" value="ECO:0007669"/>
    <property type="project" value="InterPro"/>
</dbReference>
<reference evidence="4" key="1">
    <citation type="journal article" date="2022" name="Mol. Ecol. Resour.">
        <title>The complete and closed genome of the facultative generalist Candidatus Endoriftia persephone from deep-sea hydrothermal vents.</title>
        <authorList>
            <person name="de Oliveira A.L."/>
            <person name="Srivastava A."/>
            <person name="Espada-Hinojosa S."/>
            <person name="Bright M."/>
        </authorList>
    </citation>
    <scope>NUCLEOTIDE SEQUENCE</scope>
    <source>
        <strain evidence="4">Tica-EPR-9o50.N</strain>
    </source>
</reference>
<dbReference type="Gene3D" id="1.20.970.10">
    <property type="entry name" value="Transferase, Pyrimidine Nucleoside Phosphorylase, Chain C"/>
    <property type="match status" value="1"/>
</dbReference>
<dbReference type="KEGG" id="eps:L0Y14_06935"/>
<accession>A0A9J7A1G7</accession>
<evidence type="ECO:0000256" key="1">
    <source>
        <dbReference type="ARBA" id="ARBA00022676"/>
    </source>
</evidence>
<feature type="domain" description="Glycosyl transferase family 3 N-terminal" evidence="3">
    <location>
        <begin position="13"/>
        <end position="77"/>
    </location>
</feature>
<name>A0A9J7A1G7_9GAMM</name>
<dbReference type="RefSeq" id="WP_005959803.1">
    <property type="nucleotide sequence ID" value="NZ_CP090569.1"/>
</dbReference>
<gene>
    <name evidence="4" type="ORF">L0Y14_06935</name>
</gene>